<name>A0AAN8GCE6_TRICO</name>
<dbReference type="EMBL" id="WIXE01005503">
    <property type="protein sequence ID" value="KAK5982148.1"/>
    <property type="molecule type" value="Genomic_DNA"/>
</dbReference>
<sequence length="110" mass="11491">MSDNGVADCRQDIKSAYADGDSVQEGPSAVQEDSKAENDIGETSGAGGTPGGDSKTEASLDEMVEELTAEVEAFREATDDLETMSESVQCLLRTAVTGDGRPVGVWKDVC</sequence>
<evidence type="ECO:0000313" key="2">
    <source>
        <dbReference type="EMBL" id="KAK5982148.1"/>
    </source>
</evidence>
<protein>
    <submittedName>
        <fullName evidence="2">Uncharacterized protein</fullName>
    </submittedName>
</protein>
<keyword evidence="3" id="KW-1185">Reference proteome</keyword>
<dbReference type="Proteomes" id="UP001331761">
    <property type="component" value="Unassembled WGS sequence"/>
</dbReference>
<evidence type="ECO:0000313" key="3">
    <source>
        <dbReference type="Proteomes" id="UP001331761"/>
    </source>
</evidence>
<reference evidence="2 3" key="1">
    <citation type="submission" date="2019-10" db="EMBL/GenBank/DDBJ databases">
        <title>Assembly and Annotation for the nematode Trichostrongylus colubriformis.</title>
        <authorList>
            <person name="Martin J."/>
        </authorList>
    </citation>
    <scope>NUCLEOTIDE SEQUENCE [LARGE SCALE GENOMIC DNA]</scope>
    <source>
        <strain evidence="2">G859</strain>
        <tissue evidence="2">Whole worm</tissue>
    </source>
</reference>
<gene>
    <name evidence="2" type="ORF">GCK32_002421</name>
</gene>
<comment type="caution">
    <text evidence="2">The sequence shown here is derived from an EMBL/GenBank/DDBJ whole genome shotgun (WGS) entry which is preliminary data.</text>
</comment>
<evidence type="ECO:0000256" key="1">
    <source>
        <dbReference type="SAM" id="MobiDB-lite"/>
    </source>
</evidence>
<dbReference type="AlphaFoldDB" id="A0AAN8GCE6"/>
<accession>A0AAN8GCE6</accession>
<proteinExistence type="predicted"/>
<organism evidence="2 3">
    <name type="scientific">Trichostrongylus colubriformis</name>
    <name type="common">Black scour worm</name>
    <dbReference type="NCBI Taxonomy" id="6319"/>
    <lineage>
        <taxon>Eukaryota</taxon>
        <taxon>Metazoa</taxon>
        <taxon>Ecdysozoa</taxon>
        <taxon>Nematoda</taxon>
        <taxon>Chromadorea</taxon>
        <taxon>Rhabditida</taxon>
        <taxon>Rhabditina</taxon>
        <taxon>Rhabditomorpha</taxon>
        <taxon>Strongyloidea</taxon>
        <taxon>Trichostrongylidae</taxon>
        <taxon>Trichostrongylus</taxon>
    </lineage>
</organism>
<feature type="region of interest" description="Disordered" evidence="1">
    <location>
        <begin position="1"/>
        <end position="60"/>
    </location>
</feature>